<gene>
    <name evidence="1" type="ORF">ABSL23_17390</name>
</gene>
<evidence type="ECO:0000313" key="1">
    <source>
        <dbReference type="EMBL" id="XCF18376.1"/>
    </source>
</evidence>
<reference evidence="1" key="1">
    <citation type="submission" date="2024-06" db="EMBL/GenBank/DDBJ databases">
        <title>Genome Sequence of an extremely halophilic archaeon isolated from Permian era halite, Salado Formation, Carlsbad, New Mexico: Halobacterium sp. strain NMX12-1.</title>
        <authorList>
            <person name="Sotoa L."/>
            <person name="DasSarma P."/>
            <person name="Anton B.P."/>
            <person name="Vincze T."/>
            <person name="Verma I."/>
            <person name="Eralp B."/>
            <person name="Powers D.W."/>
            <person name="Dozier B.L."/>
            <person name="Roberts R.J."/>
            <person name="DasSarma S."/>
        </authorList>
    </citation>
    <scope>NUCLEOTIDE SEQUENCE</scope>
    <source>
        <strain evidence="1">NMX12-1</strain>
        <plasmid evidence="1">pNMX12-1_21</plasmid>
    </source>
</reference>
<proteinExistence type="predicted"/>
<dbReference type="GeneID" id="91110961"/>
<dbReference type="EMBL" id="CP159207">
    <property type="protein sequence ID" value="XCF18376.1"/>
    <property type="molecule type" value="Genomic_DNA"/>
</dbReference>
<dbReference type="RefSeq" id="WP_353635645.1">
    <property type="nucleotide sequence ID" value="NZ_CP159207.1"/>
</dbReference>
<dbReference type="AlphaFoldDB" id="A0AAU8CHT5"/>
<protein>
    <submittedName>
        <fullName evidence="1">Uncharacterized protein</fullName>
    </submittedName>
</protein>
<organism evidence="1">
    <name type="scientific">Halobacterium sp. NMX12-1</name>
    <dbReference type="NCBI Taxonomy" id="3166650"/>
    <lineage>
        <taxon>Archaea</taxon>
        <taxon>Methanobacteriati</taxon>
        <taxon>Methanobacteriota</taxon>
        <taxon>Stenosarchaea group</taxon>
        <taxon>Halobacteria</taxon>
        <taxon>Halobacteriales</taxon>
        <taxon>Halobacteriaceae</taxon>
        <taxon>Halobacterium</taxon>
    </lineage>
</organism>
<geneLocation type="plasmid" evidence="1">
    <name>pNMX12-1_21</name>
</geneLocation>
<sequence>MRQNRDLVILVTDSSNDRGTGKTTLSLRLAAGMDRTEDGLTDEKVALDPHELSQSYSEKPLGSGLALDETELGLDKYRSGSAVNKAIRELVSTGRVLEKYLVMNAPADHLIDSDLKTLVDVWVLVERRGFANVYRMDWEPHRSHELTHDMGTLEWGPIPSGSDLQGVYDTLAEEKQRRLDGEEGDGFVRREEAREMVKNAKEEVKTNMRNEYIHRLSEYGMSQVDVGDIVGLSRSRVSQILSAAD</sequence>
<accession>A0AAU8CHT5</accession>
<keyword evidence="1" id="KW-0614">Plasmid</keyword>
<name>A0AAU8CHT5_9EURY</name>
<dbReference type="KEGG" id="hanx:ABSL23_17390"/>